<organism evidence="1 2">
    <name type="scientific">Candidatus Enterovibrio altilux</name>
    <dbReference type="NCBI Taxonomy" id="1927128"/>
    <lineage>
        <taxon>Bacteria</taxon>
        <taxon>Pseudomonadati</taxon>
        <taxon>Pseudomonadota</taxon>
        <taxon>Gammaproteobacteria</taxon>
        <taxon>Vibrionales</taxon>
        <taxon>Vibrionaceae</taxon>
        <taxon>Enterovibrio</taxon>
    </lineage>
</organism>
<dbReference type="KEGG" id="elux:BTN50_1931"/>
<protein>
    <submittedName>
        <fullName evidence="1">Uncharacterized protein</fullName>
    </submittedName>
</protein>
<name>A0A291BBH6_9GAMM</name>
<dbReference type="Proteomes" id="UP000218160">
    <property type="component" value="Chromosome 2"/>
</dbReference>
<sequence>MFHNLFKIALFPNSSSDNKSQHGLLLDNRFHFKHLYLGQLIERFYHGAGFTNMNCVIF</sequence>
<accession>A0A291BBH6</accession>
<reference evidence="2" key="1">
    <citation type="submission" date="2017-04" db="EMBL/GenBank/DDBJ databases">
        <title>Genome evolution of the luminous symbionts of deep sea anglerfish.</title>
        <authorList>
            <person name="Hendry T.A."/>
        </authorList>
    </citation>
    <scope>NUCLEOTIDE SEQUENCE [LARGE SCALE GENOMIC DNA]</scope>
</reference>
<keyword evidence="2" id="KW-1185">Reference proteome</keyword>
<proteinExistence type="predicted"/>
<dbReference type="AlphaFoldDB" id="A0A291BBH6"/>
<gene>
    <name evidence="1" type="ORF">BTN50_1931</name>
</gene>
<evidence type="ECO:0000313" key="2">
    <source>
        <dbReference type="Proteomes" id="UP000218160"/>
    </source>
</evidence>
<evidence type="ECO:0000313" key="1">
    <source>
        <dbReference type="EMBL" id="ATF10346.1"/>
    </source>
</evidence>
<dbReference type="EMBL" id="CP020663">
    <property type="protein sequence ID" value="ATF10346.1"/>
    <property type="molecule type" value="Genomic_DNA"/>
</dbReference>